<keyword evidence="4 7" id="KW-0010">Activator</keyword>
<evidence type="ECO:0000256" key="4">
    <source>
        <dbReference type="ARBA" id="ARBA00023159"/>
    </source>
</evidence>
<evidence type="ECO:0000256" key="6">
    <source>
        <dbReference type="ARBA" id="ARBA00023242"/>
    </source>
</evidence>
<evidence type="ECO:0000256" key="1">
    <source>
        <dbReference type="ARBA" id="ARBA00004123"/>
    </source>
</evidence>
<dbReference type="GO" id="GO:0003712">
    <property type="term" value="F:transcription coregulator activity"/>
    <property type="evidence" value="ECO:0007669"/>
    <property type="project" value="InterPro"/>
</dbReference>
<feature type="compositionally biased region" description="Low complexity" evidence="8">
    <location>
        <begin position="725"/>
        <end position="744"/>
    </location>
</feature>
<dbReference type="PANTHER" id="PTHR35041">
    <property type="entry name" value="MEDIATOR OF RNA POLYMERASE II TRANSCRIPTION SUBUNIT 1"/>
    <property type="match status" value="1"/>
</dbReference>
<evidence type="ECO:0000256" key="5">
    <source>
        <dbReference type="ARBA" id="ARBA00023163"/>
    </source>
</evidence>
<dbReference type="EMBL" id="CAOQHR010000002">
    <property type="protein sequence ID" value="CAI6313637.1"/>
    <property type="molecule type" value="Genomic_DNA"/>
</dbReference>
<comment type="function">
    <text evidence="7">Component of the Mediator complex, a coactivator involved in the regulated transcription of nearly all RNA polymerase II-dependent genes. Mediator functions as a bridge to convey information from gene-specific regulatory proteins to the basal RNA polymerase II transcription machinery. Mediator is recruited to promoters by direct interactions with regulatory proteins and serves as a scaffold for the assembly of a functional preinitiation complex with RNA polymerase II and the general transcription factors.</text>
</comment>
<evidence type="ECO:0000313" key="11">
    <source>
        <dbReference type="Proteomes" id="UP001152607"/>
    </source>
</evidence>
<dbReference type="Pfam" id="PF10744">
    <property type="entry name" value="Med1"/>
    <property type="match status" value="1"/>
</dbReference>
<evidence type="ECO:0000256" key="8">
    <source>
        <dbReference type="SAM" id="MobiDB-lite"/>
    </source>
</evidence>
<proteinExistence type="inferred from homology"/>
<dbReference type="InterPro" id="IPR019680">
    <property type="entry name" value="Mediator_Med1"/>
</dbReference>
<keyword evidence="11" id="KW-1185">Reference proteome</keyword>
<dbReference type="GO" id="GO:0045944">
    <property type="term" value="P:positive regulation of transcription by RNA polymerase II"/>
    <property type="evidence" value="ECO:0007669"/>
    <property type="project" value="UniProtKB-ARBA"/>
</dbReference>
<feature type="compositionally biased region" description="Polar residues" evidence="8">
    <location>
        <begin position="1"/>
        <end position="12"/>
    </location>
</feature>
<reference evidence="10" key="1">
    <citation type="submission" date="2023-01" db="EMBL/GenBank/DDBJ databases">
        <authorList>
            <person name="Van Ghelder C."/>
            <person name="Rancurel C."/>
        </authorList>
    </citation>
    <scope>NUCLEOTIDE SEQUENCE</scope>
    <source>
        <strain evidence="10">CNCM I-4278</strain>
    </source>
</reference>
<comment type="caution">
    <text evidence="10">The sequence shown here is derived from an EMBL/GenBank/DDBJ whole genome shotgun (WGS) entry which is preliminary data.</text>
</comment>
<feature type="region of interest" description="Disordered" evidence="8">
    <location>
        <begin position="277"/>
        <end position="302"/>
    </location>
</feature>
<comment type="similarity">
    <text evidence="2 7">Belongs to the Mediator complex subunit 1 family.</text>
</comment>
<feature type="region of interest" description="Disordered" evidence="8">
    <location>
        <begin position="686"/>
        <end position="782"/>
    </location>
</feature>
<feature type="region of interest" description="Disordered" evidence="8">
    <location>
        <begin position="523"/>
        <end position="581"/>
    </location>
</feature>
<evidence type="ECO:0000313" key="10">
    <source>
        <dbReference type="EMBL" id="CAI6313637.1"/>
    </source>
</evidence>
<keyword evidence="3 7" id="KW-0805">Transcription regulation</keyword>
<dbReference type="AlphaFoldDB" id="A0A9W4XMA0"/>
<dbReference type="OrthoDB" id="5310959at2759"/>
<feature type="compositionally biased region" description="Acidic residues" evidence="8">
    <location>
        <begin position="288"/>
        <end position="298"/>
    </location>
</feature>
<evidence type="ECO:0000256" key="7">
    <source>
        <dbReference type="RuleBase" id="RU364059"/>
    </source>
</evidence>
<dbReference type="Proteomes" id="UP001152607">
    <property type="component" value="Unassembled WGS sequence"/>
</dbReference>
<evidence type="ECO:0000256" key="3">
    <source>
        <dbReference type="ARBA" id="ARBA00023015"/>
    </source>
</evidence>
<keyword evidence="5 7" id="KW-0804">Transcription</keyword>
<feature type="region of interest" description="Disordered" evidence="8">
    <location>
        <begin position="1"/>
        <end position="24"/>
    </location>
</feature>
<name>A0A9W4XMA0_9PLEO</name>
<feature type="domain" description="Mediator complex subunit Med1" evidence="9">
    <location>
        <begin position="79"/>
        <end position="522"/>
    </location>
</feature>
<dbReference type="GO" id="GO:0016592">
    <property type="term" value="C:mediator complex"/>
    <property type="evidence" value="ECO:0007669"/>
    <property type="project" value="InterPro"/>
</dbReference>
<evidence type="ECO:0000256" key="2">
    <source>
        <dbReference type="ARBA" id="ARBA00006210"/>
    </source>
</evidence>
<dbReference type="PANTHER" id="PTHR35041:SF4">
    <property type="entry name" value="MEDIATOR OF RNA POLYMERASE II TRANSCRIPTION SUBUNIT 1"/>
    <property type="match status" value="1"/>
</dbReference>
<protein>
    <recommendedName>
        <fullName evidence="7">Mediator of RNA polymerase II transcription subunit 1</fullName>
    </recommendedName>
    <alternativeName>
        <fullName evidence="7">Mediator complex subunit 1</fullName>
    </alternativeName>
</protein>
<feature type="region of interest" description="Disordered" evidence="8">
    <location>
        <begin position="601"/>
        <end position="624"/>
    </location>
</feature>
<feature type="compositionally biased region" description="Low complexity" evidence="8">
    <location>
        <begin position="526"/>
        <end position="543"/>
    </location>
</feature>
<organism evidence="10 11">
    <name type="scientific">Periconia digitata</name>
    <dbReference type="NCBI Taxonomy" id="1303443"/>
    <lineage>
        <taxon>Eukaryota</taxon>
        <taxon>Fungi</taxon>
        <taxon>Dikarya</taxon>
        <taxon>Ascomycota</taxon>
        <taxon>Pezizomycotina</taxon>
        <taxon>Dothideomycetes</taxon>
        <taxon>Pleosporomycetidae</taxon>
        <taxon>Pleosporales</taxon>
        <taxon>Massarineae</taxon>
        <taxon>Periconiaceae</taxon>
        <taxon>Periconia</taxon>
    </lineage>
</organism>
<feature type="compositionally biased region" description="Acidic residues" evidence="8">
    <location>
        <begin position="696"/>
        <end position="708"/>
    </location>
</feature>
<accession>A0A9W4XMA0</accession>
<keyword evidence="6 7" id="KW-0539">Nucleus</keyword>
<sequence>MATPTPSTNTPQKHLMALSSPAPRSVPPMAFDSPAVLNMLNEGGIGMGISMSGMGMSQLGLSQLGRADEDERRRRLEGIVSMLKSRPGRVSEEGIVALCKKEGIDFERAVERDGTTVLTLVIGNEAMCDITIAKGDVTSVKLELASDDDHIFKDSGSRILFRSLTPRPGANKINLMLDQFALNMDKLLRMDKLSAENGGVPCFKAIFAMHKSLRRLFEHEKKMALALVEAKDAPDAAYKAEREVLCKKSGRPRLNAGTCLGLSLEYWMDRRHLIRKKAKSSQSNSTQSEEEAVDDEHPEDAFPSTNKIYSLSIECESSPSSMYTPIRIPESWISDAIEAEKAPDGPDAVINHILKNTPTIDWLDPKPTYLDSSGGAGDHSALNIENASGRLPNIRFVARFNPPLIVPVNVHMQIINSVGLNAPQDYHLTTFVGLAIRPNDPDPGSSSTANSKTIEMQHSRRVLVVDKSTGKESLRHHTNSLYSPQLDYSRALESLPFQHPRQLVELLPTLRQYAFTTSLLQNDFVSPTTTPTTSDTNTANGTTHPSFPVRAKPVTNNLPTPSSTPSPSSPSTSNNKDNDTTLTAPFQLDVAVSYAPPAPRLTVTIPQRHSTTSSSSPNNTNDDDILAYLLSSSSNSTSTPAPPTTPLKMVVDVLPNGELDIQEEGRSPFASNINNIDNVHEDGSTIAASKPQQQQGEEEKEDEKEEGESGQGKAMSLPVLGKNPSSSTAAANDSEAAGAGADANIDLDMNGDAPPPQPQSSSSPTAQKDGKRKADGEASAIPDITVLNNGVGGVDAKRRRVARALDVCGDLGVWAEWLLERS</sequence>
<feature type="compositionally biased region" description="Low complexity" evidence="8">
    <location>
        <begin position="610"/>
        <end position="620"/>
    </location>
</feature>
<evidence type="ECO:0000259" key="9">
    <source>
        <dbReference type="Pfam" id="PF10744"/>
    </source>
</evidence>
<feature type="compositionally biased region" description="Low complexity" evidence="8">
    <location>
        <begin position="569"/>
        <end position="581"/>
    </location>
</feature>
<comment type="subcellular location">
    <subcellularLocation>
        <location evidence="1 7">Nucleus</location>
    </subcellularLocation>
</comment>
<gene>
    <name evidence="10" type="ORF">PDIGIT_LOCUS3314</name>
</gene>